<dbReference type="InParanoid" id="A0A1W4W915"/>
<dbReference type="AlphaFoldDB" id="A0A1W4W915"/>
<organism evidence="5 6">
    <name type="scientific">Agrilus planipennis</name>
    <name type="common">Emerald ash borer</name>
    <name type="synonym">Agrilus marcopoli</name>
    <dbReference type="NCBI Taxonomy" id="224129"/>
    <lineage>
        <taxon>Eukaryota</taxon>
        <taxon>Metazoa</taxon>
        <taxon>Ecdysozoa</taxon>
        <taxon>Arthropoda</taxon>
        <taxon>Hexapoda</taxon>
        <taxon>Insecta</taxon>
        <taxon>Pterygota</taxon>
        <taxon>Neoptera</taxon>
        <taxon>Endopterygota</taxon>
        <taxon>Coleoptera</taxon>
        <taxon>Polyphaga</taxon>
        <taxon>Elateriformia</taxon>
        <taxon>Buprestoidea</taxon>
        <taxon>Buprestidae</taxon>
        <taxon>Agrilinae</taxon>
        <taxon>Agrilus</taxon>
    </lineage>
</organism>
<evidence type="ECO:0000256" key="2">
    <source>
        <dbReference type="PROSITE-ProRule" id="PRU00497"/>
    </source>
</evidence>
<feature type="chain" id="PRO_5010704331" evidence="4">
    <location>
        <begin position="22"/>
        <end position="507"/>
    </location>
</feature>
<dbReference type="GeneID" id="108733754"/>
<reference evidence="6" key="1">
    <citation type="submission" date="2025-08" db="UniProtKB">
        <authorList>
            <consortium name="RefSeq"/>
        </authorList>
    </citation>
    <scope>IDENTIFICATION</scope>
    <source>
        <tissue evidence="6">Entire body</tissue>
    </source>
</reference>
<accession>A0A1W4W915</accession>
<dbReference type="GO" id="GO:0062129">
    <property type="term" value="C:chitin-based extracellular matrix"/>
    <property type="evidence" value="ECO:0007669"/>
    <property type="project" value="TreeGrafter"/>
</dbReference>
<evidence type="ECO:0000313" key="5">
    <source>
        <dbReference type="Proteomes" id="UP000192223"/>
    </source>
</evidence>
<dbReference type="RefSeq" id="XP_018320554.1">
    <property type="nucleotide sequence ID" value="XM_018465052.1"/>
</dbReference>
<dbReference type="OrthoDB" id="6362401at2759"/>
<name>A0A1W4W915_AGRPL</name>
<feature type="compositionally biased region" description="Polar residues" evidence="3">
    <location>
        <begin position="163"/>
        <end position="179"/>
    </location>
</feature>
<feature type="compositionally biased region" description="Polar residues" evidence="3">
    <location>
        <begin position="261"/>
        <end position="306"/>
    </location>
</feature>
<keyword evidence="4" id="KW-0732">Signal</keyword>
<dbReference type="PROSITE" id="PS00233">
    <property type="entry name" value="CHIT_BIND_RR_1"/>
    <property type="match status" value="1"/>
</dbReference>
<dbReference type="PANTHER" id="PTHR10380:SF119">
    <property type="entry name" value="PROTEIN LETHAL(3)MALIGNANT BLOOD NEOPLASM 1"/>
    <property type="match status" value="1"/>
</dbReference>
<gene>
    <name evidence="6" type="primary">LOC108733754</name>
</gene>
<feature type="compositionally biased region" description="Low complexity" evidence="3">
    <location>
        <begin position="245"/>
        <end position="260"/>
    </location>
</feature>
<feature type="compositionally biased region" description="Polar residues" evidence="3">
    <location>
        <begin position="195"/>
        <end position="207"/>
    </location>
</feature>
<sequence length="507" mass="55170">MTFIQLYKGVVLLLLIFIKDSDQIDDENRPYEFGFTIDGQQHRYEKKDVNGIIQGEFGFITADGVYHVTVYATDENGNFRILSMKNIRLSGPLDQPNAKAAAPAPPPVRVGKTIDVNKVQTPTEAPKTATSHQFTLTRASTIKPGCSGCGIVAPTKTPPAPSQFPSRNGFANVNNQQGYNPPPVAQNPKVPAISDSFSNVNQESNAIANPPQSPPESPNLSANSQEPPQGGDLFVNPLRPPYNAQKSSSLSSPNNKQSPSVTYSNIPPQVGTSQGAGIDQPQQNLISEPQNPYQSNPALESTSISPLLSDLGPQPIEDSERSGKQLSYDKNNFFDTNNRQAPGNSLQPPGLEVFKKSPAFPDQKKSGDNYVGSPENNLSKAEVINGVIMVPNNDPIPIKDKFLGMVNGLPQGISEGDIVDLLYKFNYTLSFHGHYEKGLKNGAKIGGYFVNGRDGFSRIVTYIADENGYRPKFQLVNLGLNSPDTPKEGDEKTFGLKGFEFIWYPIK</sequence>
<keyword evidence="5" id="KW-1185">Reference proteome</keyword>
<feature type="compositionally biased region" description="Polar residues" evidence="3">
    <location>
        <begin position="324"/>
        <end position="347"/>
    </location>
</feature>
<dbReference type="KEGG" id="apln:108733754"/>
<dbReference type="InterPro" id="IPR000618">
    <property type="entry name" value="Insect_cuticle"/>
</dbReference>
<feature type="compositionally biased region" description="Polar residues" evidence="3">
    <location>
        <begin position="218"/>
        <end position="227"/>
    </location>
</feature>
<proteinExistence type="predicted"/>
<keyword evidence="1 2" id="KW-0193">Cuticle</keyword>
<protein>
    <submittedName>
        <fullName evidence="6">Protein lethal(3)malignant blood neoplasm 1-like</fullName>
    </submittedName>
</protein>
<evidence type="ECO:0000256" key="4">
    <source>
        <dbReference type="SAM" id="SignalP"/>
    </source>
</evidence>
<dbReference type="Pfam" id="PF00379">
    <property type="entry name" value="Chitin_bind_4"/>
    <property type="match status" value="2"/>
</dbReference>
<evidence type="ECO:0000256" key="1">
    <source>
        <dbReference type="ARBA" id="ARBA00022460"/>
    </source>
</evidence>
<feature type="region of interest" description="Disordered" evidence="3">
    <location>
        <begin position="157"/>
        <end position="374"/>
    </location>
</feature>
<dbReference type="PROSITE" id="PS51155">
    <property type="entry name" value="CHIT_BIND_RR_2"/>
    <property type="match status" value="2"/>
</dbReference>
<dbReference type="InterPro" id="IPR050468">
    <property type="entry name" value="Cuticle_Struct_Prot"/>
</dbReference>
<dbReference type="PANTHER" id="PTHR10380">
    <property type="entry name" value="CUTICLE PROTEIN"/>
    <property type="match status" value="1"/>
</dbReference>
<dbReference type="GO" id="GO:0008010">
    <property type="term" value="F:structural constituent of chitin-based larval cuticle"/>
    <property type="evidence" value="ECO:0007669"/>
    <property type="project" value="TreeGrafter"/>
</dbReference>
<evidence type="ECO:0000313" key="6">
    <source>
        <dbReference type="RefSeq" id="XP_018320554.1"/>
    </source>
</evidence>
<dbReference type="InterPro" id="IPR031311">
    <property type="entry name" value="CHIT_BIND_RR_consensus"/>
</dbReference>
<dbReference type="Proteomes" id="UP000192223">
    <property type="component" value="Unplaced"/>
</dbReference>
<feature type="signal peptide" evidence="4">
    <location>
        <begin position="1"/>
        <end position="21"/>
    </location>
</feature>
<evidence type="ECO:0000256" key="3">
    <source>
        <dbReference type="SAM" id="MobiDB-lite"/>
    </source>
</evidence>